<keyword evidence="2" id="KW-0862">Zinc</keyword>
<evidence type="ECO:0000256" key="2">
    <source>
        <dbReference type="ARBA" id="ARBA00022833"/>
    </source>
</evidence>
<evidence type="ECO:0000256" key="3">
    <source>
        <dbReference type="ARBA" id="ARBA00023242"/>
    </source>
</evidence>
<evidence type="ECO:0000256" key="1">
    <source>
        <dbReference type="ARBA" id="ARBA00004123"/>
    </source>
</evidence>
<dbReference type="SUPFAM" id="SSF46955">
    <property type="entry name" value="Putative DNA-binding domain"/>
    <property type="match status" value="1"/>
</dbReference>
<sequence length="175" mass="19790">MAGQTPIRGCSGCNSLSFSQEFYDAFNVVLCNQCKQDEQLISKSTARQSYLLTDTDLKKLGSIGKQNPHRKEWNAMRLYLQSQVEELSYTKYGGAEGLEVERERQLTARLDARMKKRTQAARKDNEEAEKLDRIKQKIVKGMRTSGAVSEEALDSGKGIYQRKYESGATAEVEHI</sequence>
<dbReference type="GO" id="GO:1901255">
    <property type="term" value="P:nucleotide-excision repair involved in interstrand cross-link repair"/>
    <property type="evidence" value="ECO:0007669"/>
    <property type="project" value="TreeGrafter"/>
</dbReference>
<dbReference type="InterPro" id="IPR037129">
    <property type="entry name" value="XPA_sf"/>
</dbReference>
<keyword evidence="6" id="KW-1185">Reference proteome</keyword>
<evidence type="ECO:0000313" key="6">
    <source>
        <dbReference type="Proteomes" id="UP001489004"/>
    </source>
</evidence>
<keyword evidence="3" id="KW-0539">Nucleus</keyword>
<dbReference type="InterPro" id="IPR009061">
    <property type="entry name" value="DNA-bd_dom_put_sf"/>
</dbReference>
<dbReference type="PANTHER" id="PTHR10142">
    <property type="entry name" value="DNA REPAIR PROTEIN COMPLEMENTING XP-A CELLS"/>
    <property type="match status" value="1"/>
</dbReference>
<proteinExistence type="predicted"/>
<organism evidence="5 6">
    <name type="scientific">[Myrmecia] bisecta</name>
    <dbReference type="NCBI Taxonomy" id="41462"/>
    <lineage>
        <taxon>Eukaryota</taxon>
        <taxon>Viridiplantae</taxon>
        <taxon>Chlorophyta</taxon>
        <taxon>core chlorophytes</taxon>
        <taxon>Trebouxiophyceae</taxon>
        <taxon>Trebouxiales</taxon>
        <taxon>Trebouxiaceae</taxon>
        <taxon>Myrmecia</taxon>
    </lineage>
</organism>
<gene>
    <name evidence="5" type="ORF">WJX72_001467</name>
</gene>
<comment type="subcellular location">
    <subcellularLocation>
        <location evidence="1">Nucleus</location>
    </subcellularLocation>
</comment>
<dbReference type="InterPro" id="IPR000465">
    <property type="entry name" value="XPA/RAD14"/>
</dbReference>
<dbReference type="PANTHER" id="PTHR10142:SF0">
    <property type="entry name" value="DNA REPAIR PROTEIN COMPLEMENTING XP-A CELLS"/>
    <property type="match status" value="1"/>
</dbReference>
<reference evidence="5 6" key="1">
    <citation type="journal article" date="2024" name="Nat. Commun.">
        <title>Phylogenomics reveals the evolutionary origins of lichenization in chlorophyte algae.</title>
        <authorList>
            <person name="Puginier C."/>
            <person name="Libourel C."/>
            <person name="Otte J."/>
            <person name="Skaloud P."/>
            <person name="Haon M."/>
            <person name="Grisel S."/>
            <person name="Petersen M."/>
            <person name="Berrin J.G."/>
            <person name="Delaux P.M."/>
            <person name="Dal Grande F."/>
            <person name="Keller J."/>
        </authorList>
    </citation>
    <scope>NUCLEOTIDE SEQUENCE [LARGE SCALE GENOMIC DNA]</scope>
    <source>
        <strain evidence="5 6">SAG 2043</strain>
    </source>
</reference>
<dbReference type="InterPro" id="IPR022656">
    <property type="entry name" value="XPA_C"/>
</dbReference>
<dbReference type="EMBL" id="JALJOR010000001">
    <property type="protein sequence ID" value="KAK9828674.1"/>
    <property type="molecule type" value="Genomic_DNA"/>
</dbReference>
<protein>
    <recommendedName>
        <fullName evidence="4">XPA C-terminal domain-containing protein</fullName>
    </recommendedName>
</protein>
<dbReference type="Gene3D" id="3.90.530.10">
    <property type="entry name" value="XPA C-terminal domain"/>
    <property type="match status" value="1"/>
</dbReference>
<evidence type="ECO:0000259" key="4">
    <source>
        <dbReference type="Pfam" id="PF05181"/>
    </source>
</evidence>
<dbReference type="GO" id="GO:0070914">
    <property type="term" value="P:UV-damage excision repair"/>
    <property type="evidence" value="ECO:0007669"/>
    <property type="project" value="TreeGrafter"/>
</dbReference>
<dbReference type="GO" id="GO:0006284">
    <property type="term" value="P:base-excision repair"/>
    <property type="evidence" value="ECO:0007669"/>
    <property type="project" value="TreeGrafter"/>
</dbReference>
<name>A0AAW1R4M6_9CHLO</name>
<dbReference type="Pfam" id="PF05181">
    <property type="entry name" value="XPA_C"/>
    <property type="match status" value="1"/>
</dbReference>
<comment type="caution">
    <text evidence="5">The sequence shown here is derived from an EMBL/GenBank/DDBJ whole genome shotgun (WGS) entry which is preliminary data.</text>
</comment>
<accession>A0AAW1R4M6</accession>
<evidence type="ECO:0000313" key="5">
    <source>
        <dbReference type="EMBL" id="KAK9828674.1"/>
    </source>
</evidence>
<dbReference type="GO" id="GO:0000715">
    <property type="term" value="P:nucleotide-excision repair, DNA damage recognition"/>
    <property type="evidence" value="ECO:0007669"/>
    <property type="project" value="TreeGrafter"/>
</dbReference>
<dbReference type="AlphaFoldDB" id="A0AAW1R4M6"/>
<dbReference type="Proteomes" id="UP001489004">
    <property type="component" value="Unassembled WGS sequence"/>
</dbReference>
<dbReference type="GO" id="GO:0003684">
    <property type="term" value="F:damaged DNA binding"/>
    <property type="evidence" value="ECO:0007669"/>
    <property type="project" value="InterPro"/>
</dbReference>
<dbReference type="GO" id="GO:0000110">
    <property type="term" value="C:nucleotide-excision repair factor 1 complex"/>
    <property type="evidence" value="ECO:0007669"/>
    <property type="project" value="TreeGrafter"/>
</dbReference>
<feature type="domain" description="XPA C-terminal" evidence="4">
    <location>
        <begin position="39"/>
        <end position="84"/>
    </location>
</feature>